<feature type="compositionally biased region" description="Low complexity" evidence="1">
    <location>
        <begin position="498"/>
        <end position="513"/>
    </location>
</feature>
<feature type="region of interest" description="Disordered" evidence="1">
    <location>
        <begin position="1"/>
        <end position="40"/>
    </location>
</feature>
<dbReference type="OrthoDB" id="10338335at2759"/>
<organism evidence="2 3">
    <name type="scientific">Puccinia coronata f. sp. avenae</name>
    <dbReference type="NCBI Taxonomy" id="200324"/>
    <lineage>
        <taxon>Eukaryota</taxon>
        <taxon>Fungi</taxon>
        <taxon>Dikarya</taxon>
        <taxon>Basidiomycota</taxon>
        <taxon>Pucciniomycotina</taxon>
        <taxon>Pucciniomycetes</taxon>
        <taxon>Pucciniales</taxon>
        <taxon>Pucciniaceae</taxon>
        <taxon>Puccinia</taxon>
    </lineage>
</organism>
<comment type="caution">
    <text evidence="2">The sequence shown here is derived from an EMBL/GenBank/DDBJ whole genome shotgun (WGS) entry which is preliminary data.</text>
</comment>
<evidence type="ECO:0000256" key="1">
    <source>
        <dbReference type="SAM" id="MobiDB-lite"/>
    </source>
</evidence>
<dbReference type="PANTHER" id="PTHR33069">
    <property type="entry name" value="CHROMOSOME 7, WHOLE GENOME SHOTGUN SEQUENCE-RELATED"/>
    <property type="match status" value="1"/>
</dbReference>
<feature type="region of interest" description="Disordered" evidence="1">
    <location>
        <begin position="483"/>
        <end position="513"/>
    </location>
</feature>
<reference evidence="2 3" key="1">
    <citation type="submission" date="2017-11" db="EMBL/GenBank/DDBJ databases">
        <title>De novo assembly and phasing of dikaryotic genomes from two isolates of Puccinia coronata f. sp. avenae, the causal agent of oat crown rust.</title>
        <authorList>
            <person name="Miller M.E."/>
            <person name="Zhang Y."/>
            <person name="Omidvar V."/>
            <person name="Sperschneider J."/>
            <person name="Schwessinger B."/>
            <person name="Raley C."/>
            <person name="Palmer J.M."/>
            <person name="Garnica D."/>
            <person name="Upadhyaya N."/>
            <person name="Rathjen J."/>
            <person name="Taylor J.M."/>
            <person name="Park R.F."/>
            <person name="Dodds P.N."/>
            <person name="Hirsch C.D."/>
            <person name="Kianian S.F."/>
            <person name="Figueroa M."/>
        </authorList>
    </citation>
    <scope>NUCLEOTIDE SEQUENCE [LARGE SCALE GENOMIC DNA]</scope>
    <source>
        <strain evidence="2">12NC29</strain>
    </source>
</reference>
<feature type="non-terminal residue" evidence="2">
    <location>
        <position position="513"/>
    </location>
</feature>
<dbReference type="Proteomes" id="UP000235388">
    <property type="component" value="Unassembled WGS sequence"/>
</dbReference>
<gene>
    <name evidence="2" type="ORF">PCANC_24770</name>
</gene>
<accession>A0A2N5TJ73</accession>
<sequence>MQAHTTSPGSPSNSDETMPAADATPTSDAPSDSSSNEDERPGQIVDVLDDLHAIWSTEIRDLRERVETPEVLSADKLAERKALLVKIQTELMPSLKQQITALLVSLGLNASVTHPEPNLDETLELVSNLGPALDDLHNSIIGLAPWYIPGPDNKRTTHSHIDQNYGVLKKFRCDQLNQLFRLLANFIISPLIDAYSRYLDDWLHLPDSQGAEETRADITEATENCHKAIDYWLELSTRSDYGFLQDGWVTEEERLNTSIAKSRKQFRKAAGRERPDPSPTQAGLVISHLSSLFRDTVTIGGLLRMALQALVGTSRFPSIITFPDDLSSNELEWVLWDSRVLIASFITAVDSLTAVLRQCLGSSSDPPHRNLESEQLNTDMYHTYRGIVSRRAISRVSAIHRIRHNTPRVRGPGSRGKKETKQQAGLHGGSHKYEDGNYEVPNTKPQHAEAQAPLQWYRFSSLQDSPVYINHFPTKNKYEVMSAADAPSGAQPDAEIVPDATSTSDAPSDSTSH</sequence>
<evidence type="ECO:0000313" key="2">
    <source>
        <dbReference type="EMBL" id="PLW25552.1"/>
    </source>
</evidence>
<name>A0A2N5TJ73_9BASI</name>
<feature type="compositionally biased region" description="Low complexity" evidence="1">
    <location>
        <begin position="19"/>
        <end position="34"/>
    </location>
</feature>
<dbReference type="EMBL" id="PGCJ01000609">
    <property type="protein sequence ID" value="PLW25552.1"/>
    <property type="molecule type" value="Genomic_DNA"/>
</dbReference>
<feature type="region of interest" description="Disordered" evidence="1">
    <location>
        <begin position="403"/>
        <end position="446"/>
    </location>
</feature>
<feature type="compositionally biased region" description="Polar residues" evidence="1">
    <location>
        <begin position="1"/>
        <end position="16"/>
    </location>
</feature>
<dbReference type="PANTHER" id="PTHR33069:SF3">
    <property type="entry name" value="DYNEIN HEAVY CHAIN TAIL DOMAIN-CONTAINING PROTEIN"/>
    <property type="match status" value="1"/>
</dbReference>
<evidence type="ECO:0000313" key="3">
    <source>
        <dbReference type="Proteomes" id="UP000235388"/>
    </source>
</evidence>
<proteinExistence type="predicted"/>
<protein>
    <submittedName>
        <fullName evidence="2">Uncharacterized protein</fullName>
    </submittedName>
</protein>
<keyword evidence="3" id="KW-1185">Reference proteome</keyword>
<dbReference type="AlphaFoldDB" id="A0A2N5TJ73"/>